<dbReference type="InterPro" id="IPR001054">
    <property type="entry name" value="A/G_cyclase"/>
</dbReference>
<evidence type="ECO:0000256" key="1">
    <source>
        <dbReference type="SAM" id="MobiDB-lite"/>
    </source>
</evidence>
<feature type="compositionally biased region" description="Low complexity" evidence="1">
    <location>
        <begin position="32"/>
        <end position="54"/>
    </location>
</feature>
<dbReference type="Gene3D" id="3.30.70.1230">
    <property type="entry name" value="Nucleotide cyclase"/>
    <property type="match status" value="1"/>
</dbReference>
<evidence type="ECO:0000313" key="4">
    <source>
        <dbReference type="EMBL" id="GIM05450.1"/>
    </source>
</evidence>
<feature type="region of interest" description="Disordered" evidence="1">
    <location>
        <begin position="662"/>
        <end position="687"/>
    </location>
</feature>
<accession>A0A8J4GER8</accession>
<reference evidence="4" key="1">
    <citation type="journal article" date="2021" name="Proc. Natl. Acad. Sci. U.S.A.">
        <title>Three genomes in the algal genus Volvox reveal the fate of a haploid sex-determining region after a transition to homothallism.</title>
        <authorList>
            <person name="Yamamoto K."/>
            <person name="Hamaji T."/>
            <person name="Kawai-Toyooka H."/>
            <person name="Matsuzaki R."/>
            <person name="Takahashi F."/>
            <person name="Nishimura Y."/>
            <person name="Kawachi M."/>
            <person name="Noguchi H."/>
            <person name="Minakuchi Y."/>
            <person name="Umen J.G."/>
            <person name="Toyoda A."/>
            <person name="Nozaki H."/>
        </authorList>
    </citation>
    <scope>NUCLEOTIDE SEQUENCE</scope>
    <source>
        <strain evidence="4">NIES-3785</strain>
    </source>
</reference>
<dbReference type="EMBL" id="BNCQ01000018">
    <property type="protein sequence ID" value="GIM05450.1"/>
    <property type="molecule type" value="Genomic_DNA"/>
</dbReference>
<keyword evidence="2" id="KW-0472">Membrane</keyword>
<dbReference type="GO" id="GO:0035556">
    <property type="term" value="P:intracellular signal transduction"/>
    <property type="evidence" value="ECO:0007669"/>
    <property type="project" value="InterPro"/>
</dbReference>
<comment type="caution">
    <text evidence="4">The sequence shown here is derived from an EMBL/GenBank/DDBJ whole genome shotgun (WGS) entry which is preliminary data.</text>
</comment>
<dbReference type="PANTHER" id="PTHR43081">
    <property type="entry name" value="ADENYLATE CYCLASE, TERMINAL-DIFFERENTIATION SPECIFIC-RELATED"/>
    <property type="match status" value="1"/>
</dbReference>
<feature type="region of interest" description="Disordered" evidence="1">
    <location>
        <begin position="469"/>
        <end position="493"/>
    </location>
</feature>
<evidence type="ECO:0000259" key="3">
    <source>
        <dbReference type="PROSITE" id="PS50125"/>
    </source>
</evidence>
<dbReference type="GO" id="GO:0009190">
    <property type="term" value="P:cyclic nucleotide biosynthetic process"/>
    <property type="evidence" value="ECO:0007669"/>
    <property type="project" value="InterPro"/>
</dbReference>
<feature type="region of interest" description="Disordered" evidence="1">
    <location>
        <begin position="367"/>
        <end position="387"/>
    </location>
</feature>
<dbReference type="PANTHER" id="PTHR43081:SF1">
    <property type="entry name" value="ADENYLATE CYCLASE, TERMINAL-DIFFERENTIATION SPECIFIC"/>
    <property type="match status" value="1"/>
</dbReference>
<protein>
    <recommendedName>
        <fullName evidence="3">Guanylate cyclase domain-containing protein</fullName>
    </recommendedName>
</protein>
<organism evidence="4 5">
    <name type="scientific">Volvox reticuliferus</name>
    <dbReference type="NCBI Taxonomy" id="1737510"/>
    <lineage>
        <taxon>Eukaryota</taxon>
        <taxon>Viridiplantae</taxon>
        <taxon>Chlorophyta</taxon>
        <taxon>core chlorophytes</taxon>
        <taxon>Chlorophyceae</taxon>
        <taxon>CS clade</taxon>
        <taxon>Chlamydomonadales</taxon>
        <taxon>Volvocaceae</taxon>
        <taxon>Volvox</taxon>
    </lineage>
</organism>
<keyword evidence="2" id="KW-1133">Transmembrane helix</keyword>
<evidence type="ECO:0000256" key="2">
    <source>
        <dbReference type="SAM" id="Phobius"/>
    </source>
</evidence>
<sequence length="948" mass="95432">MVQEAAAAAASASIIGTGAGAAAATNANANTTPTAAVAEDNSSAPPASSPDHASMGIQESSAGMRPCSSTTCWGYRRPYSNPPPPPATAVLDAAVPAGAVQPGPVIWVNAVRPSPLSPPLRRTAAAGDLVAAAVTAVATAAAAVAAVAAAAAAEPYVNVAPFMGEASNAWLIGPTWNLGGLSRAGEFTDHVGLELDFKYGIFTNQTMEFREFNVIHATPQRQQQQKQRLLLQVINNPIVALRSNLRRTTEETEATCFSSVVAAAGGGGSGGGGAALGGGLLSWLAATVTAGGGSAAAEASMQALLDLDPVDLRSVSQAAARAVTHGNAALDITLPYSTTYRQILDDLAIIALRAVADAAAIATADASSPSMRTTAGRPPAAATTSNASVAAPPVGFQQQPNVVAASPAASEVGGDGDIAAAGLPDIDLFVPLAAAAARDFEAVTKRFPYKAVLRQLYWSSIGHSEVSNGASAGDKAVSPAGGSGSSNGSASSHHRTAATRRVWMPLGAALGGLVGLLILFGGYYLIVTSKCRRLLKQDGRTAQPPGAIPATTLVMTDIQNSTLLWEVLSASVMDACLATHHRIMRQAIECHSGYEVFTEGDAFAVAFHGPRDALGFALDVQTGLLEADWPQLLLEQPDASEVWALLRKTYWSVVQQPQLLHPTSLRRRPSRQPSAGGPPAVVAGCTGRNDVGDAAAAAASTPASGLMTRDESTKPLLEQHAVGIQPRRPGIEQPSENAAAVSDCDAQSPSLPFPTAAATGAAFAGARTSTIRRFLRWGSERCSAIKPKHQLASPSASASAPPSTPSSPGSLGVHAATRTRIGLIAANVASGGGGGGGGGDGGDGAGGDSGGGGGGNDVVAGDVFKAVGREEHAGALPAQRGVKLGGQCHRGPVLALTGPAPIQETHGSVGAAQSAATFADTCNCAPLPRSIEEGDAFHAAAAAAAATT</sequence>
<feature type="non-terminal residue" evidence="4">
    <location>
        <position position="1"/>
    </location>
</feature>
<dbReference type="Proteomes" id="UP000722791">
    <property type="component" value="Unassembled WGS sequence"/>
</dbReference>
<proteinExistence type="predicted"/>
<feature type="region of interest" description="Disordered" evidence="1">
    <location>
        <begin position="832"/>
        <end position="856"/>
    </location>
</feature>
<name>A0A8J4GER8_9CHLO</name>
<feature type="compositionally biased region" description="Low complexity" evidence="1">
    <location>
        <begin position="792"/>
        <end position="810"/>
    </location>
</feature>
<feature type="transmembrane region" description="Helical" evidence="2">
    <location>
        <begin position="502"/>
        <end position="526"/>
    </location>
</feature>
<dbReference type="SUPFAM" id="SSF55073">
    <property type="entry name" value="Nucleotide cyclase"/>
    <property type="match status" value="1"/>
</dbReference>
<feature type="region of interest" description="Disordered" evidence="1">
    <location>
        <begin position="787"/>
        <end position="813"/>
    </location>
</feature>
<dbReference type="AlphaFoldDB" id="A0A8J4GER8"/>
<evidence type="ECO:0000313" key="5">
    <source>
        <dbReference type="Proteomes" id="UP000722791"/>
    </source>
</evidence>
<dbReference type="PROSITE" id="PS50125">
    <property type="entry name" value="GUANYLATE_CYCLASE_2"/>
    <property type="match status" value="1"/>
</dbReference>
<dbReference type="InterPro" id="IPR029787">
    <property type="entry name" value="Nucleotide_cyclase"/>
</dbReference>
<feature type="region of interest" description="Disordered" evidence="1">
    <location>
        <begin position="32"/>
        <end position="65"/>
    </location>
</feature>
<dbReference type="Pfam" id="PF00211">
    <property type="entry name" value="Guanylate_cyc"/>
    <property type="match status" value="1"/>
</dbReference>
<gene>
    <name evidence="4" type="ORF">Vretimale_9880</name>
</gene>
<keyword evidence="2" id="KW-0812">Transmembrane</keyword>
<feature type="domain" description="Guanylate cyclase" evidence="3">
    <location>
        <begin position="552"/>
        <end position="610"/>
    </location>
</feature>
<dbReference type="InterPro" id="IPR050697">
    <property type="entry name" value="Adenylyl/Guanylyl_Cyclase_3/4"/>
</dbReference>